<dbReference type="AlphaFoldDB" id="A0A518CLJ3"/>
<dbReference type="SUPFAM" id="SSF56219">
    <property type="entry name" value="DNase I-like"/>
    <property type="match status" value="1"/>
</dbReference>
<reference evidence="1 2" key="1">
    <citation type="submission" date="2019-02" db="EMBL/GenBank/DDBJ databases">
        <title>Deep-cultivation of Planctomycetes and their phenomic and genomic characterization uncovers novel biology.</title>
        <authorList>
            <person name="Wiegand S."/>
            <person name="Jogler M."/>
            <person name="Boedeker C."/>
            <person name="Pinto D."/>
            <person name="Vollmers J."/>
            <person name="Rivas-Marin E."/>
            <person name="Kohn T."/>
            <person name="Peeters S.H."/>
            <person name="Heuer A."/>
            <person name="Rast P."/>
            <person name="Oberbeckmann S."/>
            <person name="Bunk B."/>
            <person name="Jeske O."/>
            <person name="Meyerdierks A."/>
            <person name="Storesund J.E."/>
            <person name="Kallscheuer N."/>
            <person name="Luecker S."/>
            <person name="Lage O.M."/>
            <person name="Pohl T."/>
            <person name="Merkel B.J."/>
            <person name="Hornburger P."/>
            <person name="Mueller R.-W."/>
            <person name="Bruemmer F."/>
            <person name="Labrenz M."/>
            <person name="Spormann A.M."/>
            <person name="Op den Camp H."/>
            <person name="Overmann J."/>
            <person name="Amann R."/>
            <person name="Jetten M.S.M."/>
            <person name="Mascher T."/>
            <person name="Medema M.H."/>
            <person name="Devos D.P."/>
            <person name="Kaster A.-K."/>
            <person name="Ovreas L."/>
            <person name="Rohde M."/>
            <person name="Galperin M.Y."/>
            <person name="Jogler C."/>
        </authorList>
    </citation>
    <scope>NUCLEOTIDE SEQUENCE [LARGE SCALE GENOMIC DNA]</scope>
    <source>
        <strain evidence="1 2">Pla110</strain>
    </source>
</reference>
<evidence type="ECO:0000313" key="1">
    <source>
        <dbReference type="EMBL" id="QDU80101.1"/>
    </source>
</evidence>
<gene>
    <name evidence="1" type="ORF">Pla110_18230</name>
</gene>
<dbReference type="RefSeq" id="WP_144995225.1">
    <property type="nucleotide sequence ID" value="NZ_CP036281.1"/>
</dbReference>
<dbReference type="Proteomes" id="UP000317178">
    <property type="component" value="Chromosome"/>
</dbReference>
<accession>A0A518CLJ3</accession>
<evidence type="ECO:0008006" key="3">
    <source>
        <dbReference type="Google" id="ProtNLM"/>
    </source>
</evidence>
<dbReference type="Gene3D" id="3.60.10.10">
    <property type="entry name" value="Endonuclease/exonuclease/phosphatase"/>
    <property type="match status" value="1"/>
</dbReference>
<protein>
    <recommendedName>
        <fullName evidence="3">Endonuclease/Exonuclease/phosphatase family protein</fullName>
    </recommendedName>
</protein>
<organism evidence="1 2">
    <name type="scientific">Polystyrenella longa</name>
    <dbReference type="NCBI Taxonomy" id="2528007"/>
    <lineage>
        <taxon>Bacteria</taxon>
        <taxon>Pseudomonadati</taxon>
        <taxon>Planctomycetota</taxon>
        <taxon>Planctomycetia</taxon>
        <taxon>Planctomycetales</taxon>
        <taxon>Planctomycetaceae</taxon>
        <taxon>Polystyrenella</taxon>
    </lineage>
</organism>
<name>A0A518CLJ3_9PLAN</name>
<dbReference type="OrthoDB" id="155529at2"/>
<sequence length="287" mass="32722">MRYLCLICLLIWPTVASAEEYRGIFWNLESGDSDPQQLARQMTEKGKIDFWGFSEVENQRTLDILERALEKASPGIDYITKITEEGNEDRLALIYNSQRFTAVPYSGQAKVDDIGGQFFEVDEININGRIRPALGVELKSSTGAHFVLLVQHWKCCGGEGLPLREKQAIQLNAFAQRSPQLPLISGGDYNILFNRGGMRQTAFRELQDHWQYLSPRTRIGKSQHEFGSHSRGAILDGVFITHRPQDWTLRTTIMERKGLEEVNRGGEFQDNSRDSDHRPLLVVIECH</sequence>
<dbReference type="KEGG" id="plon:Pla110_18230"/>
<proteinExistence type="predicted"/>
<keyword evidence="2" id="KW-1185">Reference proteome</keyword>
<dbReference type="InterPro" id="IPR036691">
    <property type="entry name" value="Endo/exonu/phosph_ase_sf"/>
</dbReference>
<evidence type="ECO:0000313" key="2">
    <source>
        <dbReference type="Proteomes" id="UP000317178"/>
    </source>
</evidence>
<dbReference type="EMBL" id="CP036281">
    <property type="protein sequence ID" value="QDU80101.1"/>
    <property type="molecule type" value="Genomic_DNA"/>
</dbReference>